<comment type="subcellular location">
    <subcellularLocation>
        <location evidence="1">Membrane</location>
        <topology evidence="1">Multi-pass membrane protein</topology>
    </subcellularLocation>
</comment>
<evidence type="ECO:0000313" key="9">
    <source>
        <dbReference type="Proteomes" id="UP000237347"/>
    </source>
</evidence>
<feature type="transmembrane region" description="Helical" evidence="7">
    <location>
        <begin position="141"/>
        <end position="163"/>
    </location>
</feature>
<evidence type="ECO:0000256" key="2">
    <source>
        <dbReference type="ARBA" id="ARBA00005982"/>
    </source>
</evidence>
<feature type="transmembrane region" description="Helical" evidence="7">
    <location>
        <begin position="183"/>
        <end position="200"/>
    </location>
</feature>
<accession>A0AAW0KNW2</accession>
<dbReference type="GO" id="GO:0022857">
    <property type="term" value="F:transmembrane transporter activity"/>
    <property type="evidence" value="ECO:0007669"/>
    <property type="project" value="InterPro"/>
</dbReference>
<feature type="compositionally biased region" description="Basic and acidic residues" evidence="6">
    <location>
        <begin position="11"/>
        <end position="24"/>
    </location>
</feature>
<comment type="similarity">
    <text evidence="2">Belongs to the major facilitator superfamily. Proton-dependent oligopeptide transporter (POT/PTR) (TC 2.A.17) family.</text>
</comment>
<keyword evidence="9" id="KW-1185">Reference proteome</keyword>
<feature type="region of interest" description="Disordered" evidence="6">
    <location>
        <begin position="1"/>
        <end position="24"/>
    </location>
</feature>
<evidence type="ECO:0000256" key="1">
    <source>
        <dbReference type="ARBA" id="ARBA00004141"/>
    </source>
</evidence>
<name>A0AAW0KNW2_QUESU</name>
<dbReference type="Pfam" id="PF00854">
    <property type="entry name" value="PTR2"/>
    <property type="match status" value="1"/>
</dbReference>
<dbReference type="PANTHER" id="PTHR11654">
    <property type="entry name" value="OLIGOPEPTIDE TRANSPORTER-RELATED"/>
    <property type="match status" value="1"/>
</dbReference>
<protein>
    <submittedName>
        <fullName evidence="8">Protein nrt1/ ptr family 2.6</fullName>
    </submittedName>
</protein>
<sequence length="215" mass="24723">MAANEFQEFSYAKEGRHSSKEKAQMSDIHSKHGEKLEKFNLIHYYELSKLDNAITQSRFLNRPELKTKGDTNSNSSIAKPWRLWSVQQIEDHKSLIRICPILSSSIFFSNSIGVLMRLKVLQALTIDRHIGPQFTIPARSTIVFILASTAISFTLINQILYTIWQKLSHQSPTPLQRMALDHVFNALRLIVAALFKSIWLKITKTNPLTYGCRRH</sequence>
<dbReference type="GO" id="GO:0016020">
    <property type="term" value="C:membrane"/>
    <property type="evidence" value="ECO:0007669"/>
    <property type="project" value="UniProtKB-SubCell"/>
</dbReference>
<proteinExistence type="inferred from homology"/>
<dbReference type="Gene3D" id="1.20.1250.20">
    <property type="entry name" value="MFS general substrate transporter like domains"/>
    <property type="match status" value="1"/>
</dbReference>
<evidence type="ECO:0000313" key="8">
    <source>
        <dbReference type="EMBL" id="KAK7840103.1"/>
    </source>
</evidence>
<organism evidence="8 9">
    <name type="scientific">Quercus suber</name>
    <name type="common">Cork oak</name>
    <dbReference type="NCBI Taxonomy" id="58331"/>
    <lineage>
        <taxon>Eukaryota</taxon>
        <taxon>Viridiplantae</taxon>
        <taxon>Streptophyta</taxon>
        <taxon>Embryophyta</taxon>
        <taxon>Tracheophyta</taxon>
        <taxon>Spermatophyta</taxon>
        <taxon>Magnoliopsida</taxon>
        <taxon>eudicotyledons</taxon>
        <taxon>Gunneridae</taxon>
        <taxon>Pentapetalae</taxon>
        <taxon>rosids</taxon>
        <taxon>fabids</taxon>
        <taxon>Fagales</taxon>
        <taxon>Fagaceae</taxon>
        <taxon>Quercus</taxon>
    </lineage>
</organism>
<keyword evidence="3 7" id="KW-0812">Transmembrane</keyword>
<evidence type="ECO:0000256" key="4">
    <source>
        <dbReference type="ARBA" id="ARBA00022989"/>
    </source>
</evidence>
<comment type="caution">
    <text evidence="8">The sequence shown here is derived from an EMBL/GenBank/DDBJ whole genome shotgun (WGS) entry which is preliminary data.</text>
</comment>
<evidence type="ECO:0000256" key="6">
    <source>
        <dbReference type="SAM" id="MobiDB-lite"/>
    </source>
</evidence>
<dbReference type="InterPro" id="IPR000109">
    <property type="entry name" value="POT_fam"/>
</dbReference>
<keyword evidence="4 7" id="KW-1133">Transmembrane helix</keyword>
<evidence type="ECO:0000256" key="3">
    <source>
        <dbReference type="ARBA" id="ARBA00022692"/>
    </source>
</evidence>
<gene>
    <name evidence="8" type="primary">NPF2.6_2</name>
    <name evidence="8" type="ORF">CFP56_017221</name>
</gene>
<evidence type="ECO:0000256" key="5">
    <source>
        <dbReference type="ARBA" id="ARBA00023136"/>
    </source>
</evidence>
<evidence type="ECO:0000256" key="7">
    <source>
        <dbReference type="SAM" id="Phobius"/>
    </source>
</evidence>
<dbReference type="InterPro" id="IPR036259">
    <property type="entry name" value="MFS_trans_sf"/>
</dbReference>
<dbReference type="Proteomes" id="UP000237347">
    <property type="component" value="Unassembled WGS sequence"/>
</dbReference>
<keyword evidence="5 7" id="KW-0472">Membrane</keyword>
<reference evidence="8 9" key="1">
    <citation type="journal article" date="2018" name="Sci. Data">
        <title>The draft genome sequence of cork oak.</title>
        <authorList>
            <person name="Ramos A.M."/>
            <person name="Usie A."/>
            <person name="Barbosa P."/>
            <person name="Barros P.M."/>
            <person name="Capote T."/>
            <person name="Chaves I."/>
            <person name="Simoes F."/>
            <person name="Abreu I."/>
            <person name="Carrasquinho I."/>
            <person name="Faro C."/>
            <person name="Guimaraes J.B."/>
            <person name="Mendonca D."/>
            <person name="Nobrega F."/>
            <person name="Rodrigues L."/>
            <person name="Saibo N.J.M."/>
            <person name="Varela M.C."/>
            <person name="Egas C."/>
            <person name="Matos J."/>
            <person name="Miguel C.M."/>
            <person name="Oliveira M.M."/>
            <person name="Ricardo C.P."/>
            <person name="Goncalves S."/>
        </authorList>
    </citation>
    <scope>NUCLEOTIDE SEQUENCE [LARGE SCALE GENOMIC DNA]</scope>
    <source>
        <strain evidence="9">cv. HL8</strain>
    </source>
</reference>
<dbReference type="EMBL" id="PKMF04000269">
    <property type="protein sequence ID" value="KAK7840103.1"/>
    <property type="molecule type" value="Genomic_DNA"/>
</dbReference>
<dbReference type="AlphaFoldDB" id="A0AAW0KNW2"/>